<accession>A0A1T4LD01</accession>
<dbReference type="InterPro" id="IPR018720">
    <property type="entry name" value="DUF2249"/>
</dbReference>
<dbReference type="Proteomes" id="UP000190135">
    <property type="component" value="Unassembled WGS sequence"/>
</dbReference>
<name>A0A1T4LD01_9HYPH</name>
<protein>
    <submittedName>
        <fullName evidence="2">Uncharacterized conserved protein, DUF2249 family</fullName>
    </submittedName>
</protein>
<dbReference type="RefSeq" id="WP_078706702.1">
    <property type="nucleotide sequence ID" value="NZ_FUXL01000001.1"/>
</dbReference>
<keyword evidence="3" id="KW-1185">Reference proteome</keyword>
<sequence>MNIAATITAVHDVRGLPCAARKETIFGTFDSLADGEAFEFINDHDPAPLQGLFAARYGERFGWAYVVAGPDEWRIRITRG</sequence>
<dbReference type="OrthoDB" id="8451629at2"/>
<dbReference type="Pfam" id="PF10006">
    <property type="entry name" value="DUF2249"/>
    <property type="match status" value="1"/>
</dbReference>
<evidence type="ECO:0000313" key="2">
    <source>
        <dbReference type="EMBL" id="SJZ52427.1"/>
    </source>
</evidence>
<feature type="domain" description="DUF2249" evidence="1">
    <location>
        <begin position="12"/>
        <end position="79"/>
    </location>
</feature>
<gene>
    <name evidence="2" type="ORF">SAMN05428963_101160</name>
</gene>
<dbReference type="STRING" id="1365950.SAMN05428963_101160"/>
<reference evidence="2 3" key="1">
    <citation type="submission" date="2017-02" db="EMBL/GenBank/DDBJ databases">
        <authorList>
            <person name="Peterson S.W."/>
        </authorList>
    </citation>
    <scope>NUCLEOTIDE SEQUENCE [LARGE SCALE GENOMIC DNA]</scope>
    <source>
        <strain evidence="2 3">USBA 369</strain>
    </source>
</reference>
<proteinExistence type="predicted"/>
<dbReference type="EMBL" id="FUXL01000001">
    <property type="protein sequence ID" value="SJZ52427.1"/>
    <property type="molecule type" value="Genomic_DNA"/>
</dbReference>
<evidence type="ECO:0000313" key="3">
    <source>
        <dbReference type="Proteomes" id="UP000190135"/>
    </source>
</evidence>
<dbReference type="AlphaFoldDB" id="A0A1T4LD01"/>
<organism evidence="2 3">
    <name type="scientific">Consotaella salsifontis</name>
    <dbReference type="NCBI Taxonomy" id="1365950"/>
    <lineage>
        <taxon>Bacteria</taxon>
        <taxon>Pseudomonadati</taxon>
        <taxon>Pseudomonadota</taxon>
        <taxon>Alphaproteobacteria</taxon>
        <taxon>Hyphomicrobiales</taxon>
        <taxon>Aurantimonadaceae</taxon>
        <taxon>Consotaella</taxon>
    </lineage>
</organism>
<evidence type="ECO:0000259" key="1">
    <source>
        <dbReference type="Pfam" id="PF10006"/>
    </source>
</evidence>